<name>A0AAW8DD93_9MICC</name>
<dbReference type="Proteomes" id="UP001242995">
    <property type="component" value="Unassembled WGS sequence"/>
</dbReference>
<evidence type="ECO:0000313" key="4">
    <source>
        <dbReference type="Proteomes" id="UP001242995"/>
    </source>
</evidence>
<protein>
    <recommendedName>
        <fullName evidence="5">Toxin</fullName>
    </recommendedName>
</protein>
<dbReference type="RefSeq" id="WP_284988712.1">
    <property type="nucleotide sequence ID" value="NZ_JAUSRG010000014.1"/>
</dbReference>
<sequence>MNQIYHVEEFDEPRVESGARPDLFIGPSRDRRTILEVMAVITPPNDILVFHVMEARRKILDIAERGTTE</sequence>
<evidence type="ECO:0008006" key="5">
    <source>
        <dbReference type="Google" id="ProtNLM"/>
    </source>
</evidence>
<proteinExistence type="predicted"/>
<gene>
    <name evidence="1" type="ORF">J2S90_003793</name>
    <name evidence="2" type="ORF">J2S93_003872</name>
</gene>
<dbReference type="Proteomes" id="UP001230951">
    <property type="component" value="Unassembled WGS sequence"/>
</dbReference>
<reference evidence="1 3" key="1">
    <citation type="submission" date="2023-07" db="EMBL/GenBank/DDBJ databases">
        <title>Sorghum-associated microbial communities from plants grown in Nebraska, USA.</title>
        <authorList>
            <person name="Schachtman D."/>
        </authorList>
    </citation>
    <scope>NUCLEOTIDE SEQUENCE</scope>
    <source>
        <strain evidence="1">DS1006</strain>
        <strain evidence="2 3">DS1016</strain>
    </source>
</reference>
<keyword evidence="3" id="KW-1185">Reference proteome</keyword>
<evidence type="ECO:0000313" key="2">
    <source>
        <dbReference type="EMBL" id="MDQ0182419.1"/>
    </source>
</evidence>
<evidence type="ECO:0000313" key="1">
    <source>
        <dbReference type="EMBL" id="MDP9906806.1"/>
    </source>
</evidence>
<dbReference type="AlphaFoldDB" id="A0AAW8DD93"/>
<evidence type="ECO:0000313" key="3">
    <source>
        <dbReference type="Proteomes" id="UP001230951"/>
    </source>
</evidence>
<comment type="caution">
    <text evidence="1">The sequence shown here is derived from an EMBL/GenBank/DDBJ whole genome shotgun (WGS) entry which is preliminary data.</text>
</comment>
<dbReference type="EMBL" id="JAUSTF010000012">
    <property type="protein sequence ID" value="MDQ0182419.1"/>
    <property type="molecule type" value="Genomic_DNA"/>
</dbReference>
<accession>A0AAW8DD93</accession>
<organism evidence="1 4">
    <name type="scientific">Arthrobacter bambusae</name>
    <dbReference type="NCBI Taxonomy" id="1338426"/>
    <lineage>
        <taxon>Bacteria</taxon>
        <taxon>Bacillati</taxon>
        <taxon>Actinomycetota</taxon>
        <taxon>Actinomycetes</taxon>
        <taxon>Micrococcales</taxon>
        <taxon>Micrococcaceae</taxon>
        <taxon>Arthrobacter</taxon>
    </lineage>
</organism>
<dbReference type="EMBL" id="JAUSRG010000014">
    <property type="protein sequence ID" value="MDP9906806.1"/>
    <property type="molecule type" value="Genomic_DNA"/>
</dbReference>